<dbReference type="PANTHER" id="PTHR11759">
    <property type="entry name" value="40S RIBOSOMAL PROTEIN S14/30S RIBOSOMAL PROTEIN S11"/>
    <property type="match status" value="1"/>
</dbReference>
<dbReference type="GO" id="GO:0004176">
    <property type="term" value="F:ATP-dependent peptidase activity"/>
    <property type="evidence" value="ECO:0007669"/>
    <property type="project" value="InterPro"/>
</dbReference>
<keyword evidence="4" id="KW-0687">Ribonucleoprotein</keyword>
<name>A0AA88WK38_9ASTE</name>
<comment type="similarity">
    <text evidence="2">Belongs to the peptidase S14 family.</text>
</comment>
<dbReference type="PRINTS" id="PR00127">
    <property type="entry name" value="CLPPROTEASEP"/>
</dbReference>
<evidence type="ECO:0000313" key="6">
    <source>
        <dbReference type="Proteomes" id="UP001188597"/>
    </source>
</evidence>
<keyword evidence="3" id="KW-0689">Ribosomal protein</keyword>
<dbReference type="GO" id="GO:0006412">
    <property type="term" value="P:translation"/>
    <property type="evidence" value="ECO:0007669"/>
    <property type="project" value="InterPro"/>
</dbReference>
<dbReference type="GO" id="GO:0009532">
    <property type="term" value="C:plastid stroma"/>
    <property type="evidence" value="ECO:0007669"/>
    <property type="project" value="UniProtKB-ARBA"/>
</dbReference>
<evidence type="ECO:0000313" key="5">
    <source>
        <dbReference type="EMBL" id="KAK3029231.1"/>
    </source>
</evidence>
<dbReference type="EMBL" id="JAVXUP010000388">
    <property type="protein sequence ID" value="KAK3029231.1"/>
    <property type="molecule type" value="Genomic_DNA"/>
</dbReference>
<gene>
    <name evidence="5" type="ORF">RJ639_037652</name>
</gene>
<dbReference type="Pfam" id="PF00411">
    <property type="entry name" value="Ribosomal_S11"/>
    <property type="match status" value="1"/>
</dbReference>
<dbReference type="Pfam" id="PF00574">
    <property type="entry name" value="CLP_protease"/>
    <property type="match status" value="1"/>
</dbReference>
<dbReference type="HAMAP" id="MF_01310">
    <property type="entry name" value="Ribosomal_uS11"/>
    <property type="match status" value="1"/>
</dbReference>
<dbReference type="GO" id="GO:1990904">
    <property type="term" value="C:ribonucleoprotein complex"/>
    <property type="evidence" value="ECO:0007669"/>
    <property type="project" value="UniProtKB-KW"/>
</dbReference>
<accession>A0AA88WK38</accession>
<dbReference type="InterPro" id="IPR023562">
    <property type="entry name" value="ClpP/TepA"/>
</dbReference>
<dbReference type="GO" id="GO:0005840">
    <property type="term" value="C:ribosome"/>
    <property type="evidence" value="ECO:0007669"/>
    <property type="project" value="UniProtKB-KW"/>
</dbReference>
<reference evidence="5" key="1">
    <citation type="submission" date="2022-12" db="EMBL/GenBank/DDBJ databases">
        <title>Draft genome assemblies for two species of Escallonia (Escalloniales).</title>
        <authorList>
            <person name="Chanderbali A."/>
            <person name="Dervinis C."/>
            <person name="Anghel I."/>
            <person name="Soltis D."/>
            <person name="Soltis P."/>
            <person name="Zapata F."/>
        </authorList>
    </citation>
    <scope>NUCLEOTIDE SEQUENCE</scope>
    <source>
        <strain evidence="5">UCBG64.0493</strain>
        <tissue evidence="5">Leaf</tissue>
    </source>
</reference>
<dbReference type="GO" id="GO:0004252">
    <property type="term" value="F:serine-type endopeptidase activity"/>
    <property type="evidence" value="ECO:0007669"/>
    <property type="project" value="InterPro"/>
</dbReference>
<evidence type="ECO:0000256" key="2">
    <source>
        <dbReference type="ARBA" id="ARBA00007039"/>
    </source>
</evidence>
<dbReference type="InterPro" id="IPR001971">
    <property type="entry name" value="Ribosomal_uS11"/>
</dbReference>
<evidence type="ECO:0000256" key="4">
    <source>
        <dbReference type="ARBA" id="ARBA00023274"/>
    </source>
</evidence>
<comment type="similarity">
    <text evidence="1">Belongs to the universal ribosomal protein uS11 family.</text>
</comment>
<dbReference type="InterPro" id="IPR029045">
    <property type="entry name" value="ClpP/crotonase-like_dom_sf"/>
</dbReference>
<evidence type="ECO:0008006" key="7">
    <source>
        <dbReference type="Google" id="ProtNLM"/>
    </source>
</evidence>
<keyword evidence="6" id="KW-1185">Reference proteome</keyword>
<dbReference type="Gene3D" id="3.30.420.80">
    <property type="entry name" value="Ribosomal protein S11"/>
    <property type="match status" value="1"/>
</dbReference>
<dbReference type="InterPro" id="IPR036967">
    <property type="entry name" value="Ribosomal_uS11_sf"/>
</dbReference>
<evidence type="ECO:0000256" key="3">
    <source>
        <dbReference type="ARBA" id="ARBA00022980"/>
    </source>
</evidence>
<dbReference type="InterPro" id="IPR001907">
    <property type="entry name" value="ClpP"/>
</dbReference>
<sequence>MSRSRSGGQNRLAVGRVGNSDVLKKDSVGGEIRANGKTGTTKRSFVKNMNVRIDSRRNIHRIPKGFIHVQESFNNTTVTVTDVRGRVVSWASAGTCGFKGARKGTLFAAQTAARYTVHTVVDLGSQSRKRRKLRAIRISGTLLTFWDVTPMPHNGCRLPKKGMSSQHNRHCDAKSFAWTYNMHGISRFNRIFYPGRRRNYQTSSIPSRLVPIRFLLKKRKEDYAFATLNKQYLCYAKARKKRVVIHQPASSFYEAKTGEFIVEVEELLKLRETLIRVYVQRMGKPLWIVFEDMERDVFMSATEAQTYGIIDPVAIE</sequence>
<proteinExistence type="inferred from homology"/>
<dbReference type="SUPFAM" id="SSF52096">
    <property type="entry name" value="ClpP/crotonase"/>
    <property type="match status" value="1"/>
</dbReference>
<dbReference type="GO" id="GO:0006508">
    <property type="term" value="P:proteolysis"/>
    <property type="evidence" value="ECO:0007669"/>
    <property type="project" value="InterPro"/>
</dbReference>
<dbReference type="SUPFAM" id="SSF53137">
    <property type="entry name" value="Translational machinery components"/>
    <property type="match status" value="1"/>
</dbReference>
<organism evidence="5 6">
    <name type="scientific">Escallonia herrerae</name>
    <dbReference type="NCBI Taxonomy" id="1293975"/>
    <lineage>
        <taxon>Eukaryota</taxon>
        <taxon>Viridiplantae</taxon>
        <taxon>Streptophyta</taxon>
        <taxon>Embryophyta</taxon>
        <taxon>Tracheophyta</taxon>
        <taxon>Spermatophyta</taxon>
        <taxon>Magnoliopsida</taxon>
        <taxon>eudicotyledons</taxon>
        <taxon>Gunneridae</taxon>
        <taxon>Pentapetalae</taxon>
        <taxon>asterids</taxon>
        <taxon>campanulids</taxon>
        <taxon>Escalloniales</taxon>
        <taxon>Escalloniaceae</taxon>
        <taxon>Escallonia</taxon>
    </lineage>
</organism>
<dbReference type="AlphaFoldDB" id="A0AA88WK38"/>
<protein>
    <recommendedName>
        <fullName evidence="7">ATP-dependent Clp protease proteolytic subunit</fullName>
    </recommendedName>
</protein>
<comment type="caution">
    <text evidence="5">The sequence shown here is derived from an EMBL/GenBank/DDBJ whole genome shotgun (WGS) entry which is preliminary data.</text>
</comment>
<dbReference type="GO" id="GO:0003735">
    <property type="term" value="F:structural constituent of ribosome"/>
    <property type="evidence" value="ECO:0007669"/>
    <property type="project" value="InterPro"/>
</dbReference>
<dbReference type="Proteomes" id="UP001188597">
    <property type="component" value="Unassembled WGS sequence"/>
</dbReference>
<evidence type="ECO:0000256" key="1">
    <source>
        <dbReference type="ARBA" id="ARBA00006194"/>
    </source>
</evidence>
<dbReference type="Gene3D" id="3.90.226.10">
    <property type="entry name" value="2-enoyl-CoA Hydratase, Chain A, domain 1"/>
    <property type="match status" value="1"/>
</dbReference>